<dbReference type="EnsemblPlants" id="TuG1812G0300004032.01.T01">
    <property type="protein sequence ID" value="TuG1812G0300004032.01.T01"/>
    <property type="gene ID" value="TuG1812G0300004032.01"/>
</dbReference>
<protein>
    <submittedName>
        <fullName evidence="1">Uncharacterized protein</fullName>
    </submittedName>
</protein>
<reference evidence="1" key="2">
    <citation type="submission" date="2018-03" db="EMBL/GenBank/DDBJ databases">
        <title>The Triticum urartu genome reveals the dynamic nature of wheat genome evolution.</title>
        <authorList>
            <person name="Ling H."/>
            <person name="Ma B."/>
            <person name="Shi X."/>
            <person name="Liu H."/>
            <person name="Dong L."/>
            <person name="Sun H."/>
            <person name="Cao Y."/>
            <person name="Gao Q."/>
            <person name="Zheng S."/>
            <person name="Li Y."/>
            <person name="Yu Y."/>
            <person name="Du H."/>
            <person name="Qi M."/>
            <person name="Li Y."/>
            <person name="Yu H."/>
            <person name="Cui Y."/>
            <person name="Wang N."/>
            <person name="Chen C."/>
            <person name="Wu H."/>
            <person name="Zhao Y."/>
            <person name="Zhang J."/>
            <person name="Li Y."/>
            <person name="Zhou W."/>
            <person name="Zhang B."/>
            <person name="Hu W."/>
            <person name="Eijk M."/>
            <person name="Tang J."/>
            <person name="Witsenboer H."/>
            <person name="Zhao S."/>
            <person name="Li Z."/>
            <person name="Zhang A."/>
            <person name="Wang D."/>
            <person name="Liang C."/>
        </authorList>
    </citation>
    <scope>NUCLEOTIDE SEQUENCE [LARGE SCALE GENOMIC DNA]</scope>
    <source>
        <strain evidence="1">cv. G1812</strain>
    </source>
</reference>
<reference evidence="1" key="3">
    <citation type="submission" date="2022-06" db="UniProtKB">
        <authorList>
            <consortium name="EnsemblPlants"/>
        </authorList>
    </citation>
    <scope>IDENTIFICATION</scope>
</reference>
<organism evidence="1 2">
    <name type="scientific">Triticum urartu</name>
    <name type="common">Red wild einkorn</name>
    <name type="synonym">Crithodium urartu</name>
    <dbReference type="NCBI Taxonomy" id="4572"/>
    <lineage>
        <taxon>Eukaryota</taxon>
        <taxon>Viridiplantae</taxon>
        <taxon>Streptophyta</taxon>
        <taxon>Embryophyta</taxon>
        <taxon>Tracheophyta</taxon>
        <taxon>Spermatophyta</taxon>
        <taxon>Magnoliopsida</taxon>
        <taxon>Liliopsida</taxon>
        <taxon>Poales</taxon>
        <taxon>Poaceae</taxon>
        <taxon>BOP clade</taxon>
        <taxon>Pooideae</taxon>
        <taxon>Triticodae</taxon>
        <taxon>Triticeae</taxon>
        <taxon>Triticinae</taxon>
        <taxon>Triticum</taxon>
    </lineage>
</organism>
<keyword evidence="2" id="KW-1185">Reference proteome</keyword>
<evidence type="ECO:0000313" key="2">
    <source>
        <dbReference type="Proteomes" id="UP000015106"/>
    </source>
</evidence>
<sequence>MVNPSGVLLGAAQHIPRITSMTRLVHRLVLVLLCTMVAENIMAALRPSKLRNTVITRWIRRILSQILMAIGGKARFTTKQELGVLSLYEQGNRRGRGVEPNFLDSSYIPYIVEKTFAHQWWQYLDASSLLGRCCVCVCVPLPSYSIACALAVKCNEPTST</sequence>
<reference evidence="2" key="1">
    <citation type="journal article" date="2013" name="Nature">
        <title>Draft genome of the wheat A-genome progenitor Triticum urartu.</title>
        <authorList>
            <person name="Ling H.Q."/>
            <person name="Zhao S."/>
            <person name="Liu D."/>
            <person name="Wang J."/>
            <person name="Sun H."/>
            <person name="Zhang C."/>
            <person name="Fan H."/>
            <person name="Li D."/>
            <person name="Dong L."/>
            <person name="Tao Y."/>
            <person name="Gao C."/>
            <person name="Wu H."/>
            <person name="Li Y."/>
            <person name="Cui Y."/>
            <person name="Guo X."/>
            <person name="Zheng S."/>
            <person name="Wang B."/>
            <person name="Yu K."/>
            <person name="Liang Q."/>
            <person name="Yang W."/>
            <person name="Lou X."/>
            <person name="Chen J."/>
            <person name="Feng M."/>
            <person name="Jian J."/>
            <person name="Zhang X."/>
            <person name="Luo G."/>
            <person name="Jiang Y."/>
            <person name="Liu J."/>
            <person name="Wang Z."/>
            <person name="Sha Y."/>
            <person name="Zhang B."/>
            <person name="Wu H."/>
            <person name="Tang D."/>
            <person name="Shen Q."/>
            <person name="Xue P."/>
            <person name="Zou S."/>
            <person name="Wang X."/>
            <person name="Liu X."/>
            <person name="Wang F."/>
            <person name="Yang Y."/>
            <person name="An X."/>
            <person name="Dong Z."/>
            <person name="Zhang K."/>
            <person name="Zhang X."/>
            <person name="Luo M.C."/>
            <person name="Dvorak J."/>
            <person name="Tong Y."/>
            <person name="Wang J."/>
            <person name="Yang H."/>
            <person name="Li Z."/>
            <person name="Wang D."/>
            <person name="Zhang A."/>
            <person name="Wang J."/>
        </authorList>
    </citation>
    <scope>NUCLEOTIDE SEQUENCE</scope>
    <source>
        <strain evidence="2">cv. G1812</strain>
    </source>
</reference>
<dbReference type="Gramene" id="TuG1812G0300004032.01.T01">
    <property type="protein sequence ID" value="TuG1812G0300004032.01.T01"/>
    <property type="gene ID" value="TuG1812G0300004032.01"/>
</dbReference>
<accession>A0A8R7PX25</accession>
<dbReference type="AlphaFoldDB" id="A0A8R7PX25"/>
<proteinExistence type="predicted"/>
<dbReference type="Proteomes" id="UP000015106">
    <property type="component" value="Chromosome 3"/>
</dbReference>
<evidence type="ECO:0000313" key="1">
    <source>
        <dbReference type="EnsemblPlants" id="TuG1812G0300004032.01.T01"/>
    </source>
</evidence>
<name>A0A8R7PX25_TRIUA</name>